<dbReference type="GeneID" id="30024831"/>
<feature type="repeat" description="ANK" evidence="3">
    <location>
        <begin position="380"/>
        <end position="412"/>
    </location>
</feature>
<dbReference type="PROSITE" id="PS50088">
    <property type="entry name" value="ANK_REPEAT"/>
    <property type="match status" value="3"/>
</dbReference>
<reference evidence="4 5" key="1">
    <citation type="journal article" date="2016" name="Genome Biol. Evol.">
        <title>Divergent and convergent evolution of fungal pathogenicity.</title>
        <authorList>
            <person name="Shang Y."/>
            <person name="Xiao G."/>
            <person name="Zheng P."/>
            <person name="Cen K."/>
            <person name="Zhan S."/>
            <person name="Wang C."/>
        </authorList>
    </citation>
    <scope>NUCLEOTIDE SEQUENCE [LARGE SCALE GENOMIC DNA]</scope>
    <source>
        <strain evidence="4 5">ARSEF 2679</strain>
    </source>
</reference>
<dbReference type="InterPro" id="IPR036770">
    <property type="entry name" value="Ankyrin_rpt-contain_sf"/>
</dbReference>
<comment type="caution">
    <text evidence="4">The sequence shown here is derived from an EMBL/GenBank/DDBJ whole genome shotgun (WGS) entry which is preliminary data.</text>
</comment>
<evidence type="ECO:0000256" key="3">
    <source>
        <dbReference type="PROSITE-ProRule" id="PRU00023"/>
    </source>
</evidence>
<organism evidence="4 5">
    <name type="scientific">Cordyceps fumosorosea (strain ARSEF 2679)</name>
    <name type="common">Isaria fumosorosea</name>
    <dbReference type="NCBI Taxonomy" id="1081104"/>
    <lineage>
        <taxon>Eukaryota</taxon>
        <taxon>Fungi</taxon>
        <taxon>Dikarya</taxon>
        <taxon>Ascomycota</taxon>
        <taxon>Pezizomycotina</taxon>
        <taxon>Sordariomycetes</taxon>
        <taxon>Hypocreomycetidae</taxon>
        <taxon>Hypocreales</taxon>
        <taxon>Cordycipitaceae</taxon>
        <taxon>Cordyceps</taxon>
    </lineage>
</organism>
<gene>
    <name evidence="4" type="ORF">ISF_08539</name>
</gene>
<dbReference type="InterPro" id="IPR051165">
    <property type="entry name" value="Multifunctional_ANK_Repeat"/>
</dbReference>
<evidence type="ECO:0000256" key="1">
    <source>
        <dbReference type="ARBA" id="ARBA00022737"/>
    </source>
</evidence>
<dbReference type="PANTHER" id="PTHR24123:SF138">
    <property type="entry name" value="NACHT DOMAIN-CONTAINING PROTEIN"/>
    <property type="match status" value="1"/>
</dbReference>
<dbReference type="OrthoDB" id="194358at2759"/>
<dbReference type="InterPro" id="IPR002110">
    <property type="entry name" value="Ankyrin_rpt"/>
</dbReference>
<dbReference type="PANTHER" id="PTHR24123">
    <property type="entry name" value="ANKYRIN REPEAT-CONTAINING"/>
    <property type="match status" value="1"/>
</dbReference>
<keyword evidence="5" id="KW-1185">Reference proteome</keyword>
<name>A0A167M8B9_CORFA</name>
<accession>A0A167M8B9</accession>
<sequence>MSKYASLVNAPSPEFLTLAKEILGVYHMLARVCTCLLDAMRGGQALSLDLIDVMVKKFQNAQTCLQSIEHVVSKLLEGRRKGTMSRMRRGFGKMFRDTGIEKVLPEAIRTHEDLKSAALMFHWNLGSERLESALGIGFLDLAAAVEAATGQAFRITSPSPTSEENGSSHRFEAFPLPNTHHRLKGHDVVAHPQNLHSPATAELLFSDHTRLSASDYAHGDNGAMVSGRDGSGDSPILKYTSSVSSSHNSRDRQNERLFSPTGLHTFAETATTALDAIVEDIQALELGSAKVFRLNSTPSDMPHIKSSSRMDADKPNAGAELASAIRAGNHRIAQQLLDRGVSPDGGPEAHALNDAISSQDTDAVRLLLLYGVNPNTADKHGQSPLMVACRTGQLEVAIALLKYGADPNLGSTGGTGSPLEAAVVIAHIRLAHVLLMYGGDANQMTSCGNTLLCKSIGQSTPKALVDLLLNYGALPNKKNTKGKTALFEAVSNARADIVASLMEHGADANLPGPKHALWPATYHPECLRILVASSADFKKAPGIMELAASLNNLESIRILLKAGVDPNVKKDGVYTPLCTSIRDNRADIFQLLLRSGADPNVPASEYPAFKCVTHHRNHFLPALLAAGAKLDTPKGIVETAVASKNPKAVRWLLENGADPNDKCPNGQTALTAAISENDMDCVDVLLSHGANPNIRGQDWPACMAVRHPEILKRILAVLQQPRAFKGIMEMAVAANQLESVKALRAAGVSVEDRNVGVFSPLTTAIREHRTDIVAYLIGEGGADVNAPGEHLPIVKALRRCQTEHVEIIDMLLEKGADPNKMYRGWNGIMQALENGDADMLKKLTDKAGVNLENKDELGRTVVEIAASRKWDEAVDILMSSKAQS</sequence>
<dbReference type="Gene3D" id="1.25.40.20">
    <property type="entry name" value="Ankyrin repeat-containing domain"/>
    <property type="match status" value="4"/>
</dbReference>
<protein>
    <submittedName>
        <fullName evidence="4">Ankyrin repeat domain containing protein</fullName>
    </submittedName>
</protein>
<dbReference type="PROSITE" id="PS50297">
    <property type="entry name" value="ANK_REP_REGION"/>
    <property type="match status" value="3"/>
</dbReference>
<dbReference type="SUPFAM" id="SSF48403">
    <property type="entry name" value="Ankyrin repeat"/>
    <property type="match status" value="2"/>
</dbReference>
<dbReference type="Pfam" id="PF12796">
    <property type="entry name" value="Ank_2"/>
    <property type="match status" value="5"/>
</dbReference>
<evidence type="ECO:0000256" key="2">
    <source>
        <dbReference type="ARBA" id="ARBA00023043"/>
    </source>
</evidence>
<evidence type="ECO:0000313" key="5">
    <source>
        <dbReference type="Proteomes" id="UP000076744"/>
    </source>
</evidence>
<evidence type="ECO:0000313" key="4">
    <source>
        <dbReference type="EMBL" id="OAA54059.1"/>
    </source>
</evidence>
<keyword evidence="1" id="KW-0677">Repeat</keyword>
<dbReference type="SMART" id="SM00248">
    <property type="entry name" value="ANK"/>
    <property type="match status" value="14"/>
</dbReference>
<dbReference type="RefSeq" id="XP_018700742.1">
    <property type="nucleotide sequence ID" value="XM_018852142.1"/>
</dbReference>
<dbReference type="PRINTS" id="PR01415">
    <property type="entry name" value="ANKYRIN"/>
</dbReference>
<proteinExistence type="predicted"/>
<dbReference type="STRING" id="1081104.A0A167M8B9"/>
<dbReference type="Proteomes" id="UP000076744">
    <property type="component" value="Unassembled WGS sequence"/>
</dbReference>
<dbReference type="EMBL" id="AZHB01000031">
    <property type="protein sequence ID" value="OAA54059.1"/>
    <property type="molecule type" value="Genomic_DNA"/>
</dbReference>
<keyword evidence="2 3" id="KW-0040">ANK repeat</keyword>
<feature type="repeat" description="ANK" evidence="3">
    <location>
        <begin position="665"/>
        <end position="697"/>
    </location>
</feature>
<dbReference type="AlphaFoldDB" id="A0A167M8B9"/>
<feature type="repeat" description="ANK" evidence="3">
    <location>
        <begin position="481"/>
        <end position="513"/>
    </location>
</feature>